<dbReference type="PANTHER" id="PTHR33204">
    <property type="entry name" value="TRANSCRIPTIONAL REGULATOR, MARR FAMILY"/>
    <property type="match status" value="1"/>
</dbReference>
<accession>A0A285L066</accession>
<evidence type="ECO:0000313" key="5">
    <source>
        <dbReference type="EMBL" id="SNY76831.1"/>
    </source>
</evidence>
<evidence type="ECO:0000256" key="3">
    <source>
        <dbReference type="ARBA" id="ARBA00023163"/>
    </source>
</evidence>
<dbReference type="SUPFAM" id="SSF46785">
    <property type="entry name" value="Winged helix' DNA-binding domain"/>
    <property type="match status" value="1"/>
</dbReference>
<evidence type="ECO:0000256" key="1">
    <source>
        <dbReference type="ARBA" id="ARBA00023015"/>
    </source>
</evidence>
<dbReference type="AlphaFoldDB" id="A0A285L066"/>
<dbReference type="EMBL" id="OBEG01000001">
    <property type="protein sequence ID" value="SNY76831.1"/>
    <property type="molecule type" value="Genomic_DNA"/>
</dbReference>
<keyword evidence="6" id="KW-1185">Reference proteome</keyword>
<evidence type="ECO:0000256" key="2">
    <source>
        <dbReference type="ARBA" id="ARBA00023125"/>
    </source>
</evidence>
<dbReference type="GO" id="GO:0003677">
    <property type="term" value="F:DNA binding"/>
    <property type="evidence" value="ECO:0007669"/>
    <property type="project" value="UniProtKB-KW"/>
</dbReference>
<protein>
    <submittedName>
        <fullName evidence="5">Transcriptional regulator, HxlR family</fullName>
    </submittedName>
</protein>
<dbReference type="InterPro" id="IPR036388">
    <property type="entry name" value="WH-like_DNA-bd_sf"/>
</dbReference>
<keyword evidence="2" id="KW-0238">DNA-binding</keyword>
<dbReference type="Proteomes" id="UP000219565">
    <property type="component" value="Unassembled WGS sequence"/>
</dbReference>
<dbReference type="OrthoDB" id="5183359at2"/>
<name>A0A285L066_9NOCA</name>
<organism evidence="5 6">
    <name type="scientific">Nocardia amikacinitolerans</name>
    <dbReference type="NCBI Taxonomy" id="756689"/>
    <lineage>
        <taxon>Bacteria</taxon>
        <taxon>Bacillati</taxon>
        <taxon>Actinomycetota</taxon>
        <taxon>Actinomycetes</taxon>
        <taxon>Mycobacteriales</taxon>
        <taxon>Nocardiaceae</taxon>
        <taxon>Nocardia</taxon>
    </lineage>
</organism>
<dbReference type="InterPro" id="IPR002577">
    <property type="entry name" value="HTH_HxlR"/>
</dbReference>
<evidence type="ECO:0000313" key="6">
    <source>
        <dbReference type="Proteomes" id="UP000219565"/>
    </source>
</evidence>
<dbReference type="STRING" id="1379680.GCA_001612615_00177"/>
<dbReference type="Gene3D" id="1.10.10.10">
    <property type="entry name" value="Winged helix-like DNA-binding domain superfamily/Winged helix DNA-binding domain"/>
    <property type="match status" value="1"/>
</dbReference>
<gene>
    <name evidence="5" type="ORF">SAMN04244553_0835</name>
</gene>
<dbReference type="PROSITE" id="PS51118">
    <property type="entry name" value="HTH_HXLR"/>
    <property type="match status" value="1"/>
</dbReference>
<feature type="domain" description="HTH hxlR-type" evidence="4">
    <location>
        <begin position="11"/>
        <end position="108"/>
    </location>
</feature>
<reference evidence="5 6" key="1">
    <citation type="submission" date="2017-09" db="EMBL/GenBank/DDBJ databases">
        <authorList>
            <person name="Ehlers B."/>
            <person name="Leendertz F.H."/>
        </authorList>
    </citation>
    <scope>NUCLEOTIDE SEQUENCE [LARGE SCALE GENOMIC DNA]</scope>
    <source>
        <strain evidence="5 6">DSM 45537</strain>
    </source>
</reference>
<keyword evidence="1" id="KW-0805">Transcription regulation</keyword>
<proteinExistence type="predicted"/>
<keyword evidence="3" id="KW-0804">Transcription</keyword>
<dbReference type="RefSeq" id="WP_097243695.1">
    <property type="nucleotide sequence ID" value="NZ_JAMTCV010000002.1"/>
</dbReference>
<dbReference type="PANTHER" id="PTHR33204:SF36">
    <property type="entry name" value="TRANSCRIPTIONAL REGULATORY PROTEIN"/>
    <property type="match status" value="1"/>
</dbReference>
<sequence length="169" mass="19146">MRRTSFEDMNCSLAQCLEVVGEWWTLLIVRDALFGVTRFDDFRARLGIARNVLTQRLEHLVANEILEKVPYQENPPRHDYRLTPKGRSLWLVVTAMRQWGDEWAAPDGPPLETVHTTCGHRTTIEPVCSECGERVKGRELRPVYGPGARDKSLIPAALAQDAARSAPPR</sequence>
<dbReference type="Pfam" id="PF01638">
    <property type="entry name" value="HxlR"/>
    <property type="match status" value="1"/>
</dbReference>
<dbReference type="InterPro" id="IPR036390">
    <property type="entry name" value="WH_DNA-bd_sf"/>
</dbReference>
<evidence type="ECO:0000259" key="4">
    <source>
        <dbReference type="PROSITE" id="PS51118"/>
    </source>
</evidence>